<sequence length="113" mass="11833">MRPRVGDVEERLDLICGGGPSLQEGIESGHHGSPQTESGRSAGGDVVGGGRGQRGGTRLVPNDYIVIMNNGRDKETLGEGLRVMEDHPGCPSQGGGPNQVDLECNSESRTSLH</sequence>
<organism evidence="2">
    <name type="scientific">Oryza sativa subsp. japonica</name>
    <name type="common">Rice</name>
    <dbReference type="NCBI Taxonomy" id="39947"/>
    <lineage>
        <taxon>Eukaryota</taxon>
        <taxon>Viridiplantae</taxon>
        <taxon>Streptophyta</taxon>
        <taxon>Embryophyta</taxon>
        <taxon>Tracheophyta</taxon>
        <taxon>Spermatophyta</taxon>
        <taxon>Magnoliopsida</taxon>
        <taxon>Liliopsida</taxon>
        <taxon>Poales</taxon>
        <taxon>Poaceae</taxon>
        <taxon>BOP clade</taxon>
        <taxon>Oryzoideae</taxon>
        <taxon>Oryzeae</taxon>
        <taxon>Oryzinae</taxon>
        <taxon>Oryza</taxon>
        <taxon>Oryza sativa</taxon>
    </lineage>
</organism>
<accession>Q5JKB6</accession>
<reference evidence="2" key="1">
    <citation type="journal article" date="2002" name="Nature">
        <title>The genome sequence and structure of rice chromosome 1.</title>
        <authorList>
            <person name="Sasaki T."/>
            <person name="Matsumoto T."/>
            <person name="Yamamoto K."/>
            <person name="Sakata K."/>
            <person name="Baba T."/>
            <person name="Katayose Y."/>
            <person name="Wu J."/>
            <person name="Niimura Y."/>
            <person name="Cheng Z."/>
            <person name="Nagamura Y."/>
            <person name="Antonio B.A."/>
            <person name="Kanamori H."/>
            <person name="Hosokawa S."/>
            <person name="Masukawa M."/>
            <person name="Arikawa K."/>
            <person name="Chiden Y."/>
            <person name="Hayashi M."/>
            <person name="Okamoto M."/>
            <person name="Ando T."/>
            <person name="Aoki H."/>
            <person name="Arita K."/>
            <person name="Hamada M."/>
            <person name="Harada C."/>
            <person name="Hijishita S."/>
            <person name="Honda M."/>
            <person name="Ichikawa Y."/>
            <person name="Idonuma A."/>
            <person name="Iijima M."/>
            <person name="Ikeda M."/>
            <person name="Ikeno M."/>
            <person name="Itoh S."/>
            <person name="Itoh T."/>
            <person name="Itoh Y."/>
            <person name="Itoh Y."/>
            <person name="Iwabuchi A."/>
            <person name="Kamiya K."/>
            <person name="Karasawa W."/>
            <person name="Katagiri S."/>
            <person name="Kikuta A."/>
            <person name="Kobayashi N."/>
            <person name="Kono I."/>
            <person name="Machita K."/>
            <person name="Maehara T."/>
            <person name="Mizuno H."/>
            <person name="Mizubayashi T."/>
            <person name="Mukai Y."/>
            <person name="Nagasaki H."/>
            <person name="Nakashima M."/>
            <person name="Nakama Y."/>
            <person name="Nakamichi Y."/>
            <person name="Nakamura M."/>
            <person name="Namiki N."/>
            <person name="Negishi M."/>
            <person name="Ohta I."/>
            <person name="Ono N."/>
            <person name="Saji S."/>
            <person name="Sakai K."/>
            <person name="Shibata M."/>
            <person name="Shimokawa T."/>
            <person name="Shomura A."/>
            <person name="Song J."/>
            <person name="Takazaki Y."/>
            <person name="Terasawa K."/>
            <person name="Tsuji K."/>
            <person name="Waki K."/>
            <person name="Yamagata H."/>
            <person name="Yamane H."/>
            <person name="Yoshiki S."/>
            <person name="Yoshihara R."/>
            <person name="Yukawa K."/>
            <person name="Zhong H."/>
            <person name="Iwama H."/>
            <person name="Endo T."/>
            <person name="Ito H."/>
            <person name="Hahn J.H."/>
            <person name="Kim H.I."/>
            <person name="Eun M.Y."/>
            <person name="Yano M."/>
            <person name="Jiang J."/>
            <person name="Gojobori T."/>
        </authorList>
    </citation>
    <scope>NUCLEOTIDE SEQUENCE [LARGE SCALE GENOMIC DNA]</scope>
</reference>
<name>Q5JKB6_ORYSJ</name>
<feature type="region of interest" description="Disordered" evidence="1">
    <location>
        <begin position="77"/>
        <end position="113"/>
    </location>
</feature>
<feature type="compositionally biased region" description="Gly residues" evidence="1">
    <location>
        <begin position="41"/>
        <end position="55"/>
    </location>
</feature>
<dbReference type="AlphaFoldDB" id="Q5JKB6"/>
<proteinExistence type="predicted"/>
<evidence type="ECO:0000313" key="2">
    <source>
        <dbReference type="EMBL" id="BAD88095.1"/>
    </source>
</evidence>
<dbReference type="Proteomes" id="UP000817658">
    <property type="component" value="Chromosome 1"/>
</dbReference>
<gene>
    <name evidence="2" type="primary">OSJNBa0051H17.20</name>
</gene>
<feature type="compositionally biased region" description="Basic and acidic residues" evidence="1">
    <location>
        <begin position="1"/>
        <end position="13"/>
    </location>
</feature>
<evidence type="ECO:0000256" key="1">
    <source>
        <dbReference type="SAM" id="MobiDB-lite"/>
    </source>
</evidence>
<feature type="region of interest" description="Disordered" evidence="1">
    <location>
        <begin position="1"/>
        <end position="58"/>
    </location>
</feature>
<protein>
    <submittedName>
        <fullName evidence="2">Uncharacterized protein</fullName>
    </submittedName>
</protein>
<dbReference type="EMBL" id="AP004232">
    <property type="protein sequence ID" value="BAD88095.1"/>
    <property type="molecule type" value="Genomic_DNA"/>
</dbReference>
<feature type="compositionally biased region" description="Basic and acidic residues" evidence="1">
    <location>
        <begin position="77"/>
        <end position="88"/>
    </location>
</feature>